<name>A0A7C9UVV8_9PROT</name>
<dbReference type="InterPro" id="IPR050201">
    <property type="entry name" value="Bacterial_glucokinase"/>
</dbReference>
<dbReference type="GO" id="GO:0006096">
    <property type="term" value="P:glycolytic process"/>
    <property type="evidence" value="ECO:0007669"/>
    <property type="project" value="UniProtKB-UniRule"/>
</dbReference>
<dbReference type="AlphaFoldDB" id="A0A7C9UVV8"/>
<evidence type="ECO:0000256" key="5">
    <source>
        <dbReference type="ARBA" id="ARBA00022840"/>
    </source>
</evidence>
<dbReference type="GO" id="GO:0005829">
    <property type="term" value="C:cytosol"/>
    <property type="evidence" value="ECO:0007669"/>
    <property type="project" value="TreeGrafter"/>
</dbReference>
<dbReference type="HAMAP" id="MF_00524">
    <property type="entry name" value="Glucokinase"/>
    <property type="match status" value="1"/>
</dbReference>
<dbReference type="CDD" id="cd24008">
    <property type="entry name" value="ASKHA_NBD_GLK"/>
    <property type="match status" value="1"/>
</dbReference>
<keyword evidence="4 7" id="KW-0418">Kinase</keyword>
<organism evidence="9 10">
    <name type="scientific">Magnetospirillum aberrantis SpK</name>
    <dbReference type="NCBI Taxonomy" id="908842"/>
    <lineage>
        <taxon>Bacteria</taxon>
        <taxon>Pseudomonadati</taxon>
        <taxon>Pseudomonadota</taxon>
        <taxon>Alphaproteobacteria</taxon>
        <taxon>Rhodospirillales</taxon>
        <taxon>Rhodospirillaceae</taxon>
        <taxon>Magnetospirillum</taxon>
    </lineage>
</organism>
<dbReference type="NCBIfam" id="NF009073">
    <property type="entry name" value="PRK12408.1"/>
    <property type="match status" value="1"/>
</dbReference>
<evidence type="ECO:0000256" key="7">
    <source>
        <dbReference type="HAMAP-Rule" id="MF_00524"/>
    </source>
</evidence>
<protein>
    <recommendedName>
        <fullName evidence="7">Glucokinase</fullName>
        <ecNumber evidence="7">2.7.1.2</ecNumber>
    </recommendedName>
    <alternativeName>
        <fullName evidence="7">Glucose kinase</fullName>
    </alternativeName>
</protein>
<evidence type="ECO:0000256" key="6">
    <source>
        <dbReference type="ARBA" id="ARBA00023152"/>
    </source>
</evidence>
<dbReference type="InterPro" id="IPR003836">
    <property type="entry name" value="Glucokinase"/>
</dbReference>
<dbReference type="Gene3D" id="3.40.367.20">
    <property type="match status" value="1"/>
</dbReference>
<dbReference type="SUPFAM" id="SSF53067">
    <property type="entry name" value="Actin-like ATPase domain"/>
    <property type="match status" value="1"/>
</dbReference>
<dbReference type="Pfam" id="PF02685">
    <property type="entry name" value="Glucokinase"/>
    <property type="match status" value="1"/>
</dbReference>
<keyword evidence="10" id="KW-1185">Reference proteome</keyword>
<proteinExistence type="inferred from homology"/>
<comment type="subcellular location">
    <subcellularLocation>
        <location evidence="7">Cytoplasm</location>
    </subcellularLocation>
</comment>
<evidence type="ECO:0000256" key="2">
    <source>
        <dbReference type="ARBA" id="ARBA00022679"/>
    </source>
</evidence>
<accession>A0A7C9UVV8</accession>
<dbReference type="GO" id="GO:0005524">
    <property type="term" value="F:ATP binding"/>
    <property type="evidence" value="ECO:0007669"/>
    <property type="project" value="UniProtKB-UniRule"/>
</dbReference>
<evidence type="ECO:0000313" key="9">
    <source>
        <dbReference type="EMBL" id="NFV79692.1"/>
    </source>
</evidence>
<evidence type="ECO:0000256" key="8">
    <source>
        <dbReference type="RuleBase" id="RU004046"/>
    </source>
</evidence>
<keyword evidence="3 7" id="KW-0547">Nucleotide-binding</keyword>
<evidence type="ECO:0000256" key="4">
    <source>
        <dbReference type="ARBA" id="ARBA00022777"/>
    </source>
</evidence>
<evidence type="ECO:0000256" key="3">
    <source>
        <dbReference type="ARBA" id="ARBA00022741"/>
    </source>
</evidence>
<evidence type="ECO:0000313" key="10">
    <source>
        <dbReference type="Proteomes" id="UP000480684"/>
    </source>
</evidence>
<dbReference type="GO" id="GO:0004340">
    <property type="term" value="F:glucokinase activity"/>
    <property type="evidence" value="ECO:0007669"/>
    <property type="project" value="UniProtKB-UniRule"/>
</dbReference>
<dbReference type="FunFam" id="3.40.367.20:FF:000002">
    <property type="entry name" value="Glucokinase"/>
    <property type="match status" value="1"/>
</dbReference>
<reference evidence="9 10" key="1">
    <citation type="submission" date="2020-02" db="EMBL/GenBank/DDBJ databases">
        <authorList>
            <person name="Dziuba M."/>
            <person name="Kuznetsov B."/>
            <person name="Mardanov A."/>
            <person name="Ravin N."/>
            <person name="Grouzdev D."/>
        </authorList>
    </citation>
    <scope>NUCLEOTIDE SEQUENCE [LARGE SCALE GENOMIC DNA]</scope>
    <source>
        <strain evidence="9 10">SpK</strain>
    </source>
</reference>
<comment type="catalytic activity">
    <reaction evidence="7">
        <text>D-glucose + ATP = D-glucose 6-phosphate + ADP + H(+)</text>
        <dbReference type="Rhea" id="RHEA:17825"/>
        <dbReference type="ChEBI" id="CHEBI:4167"/>
        <dbReference type="ChEBI" id="CHEBI:15378"/>
        <dbReference type="ChEBI" id="CHEBI:30616"/>
        <dbReference type="ChEBI" id="CHEBI:61548"/>
        <dbReference type="ChEBI" id="CHEBI:456216"/>
        <dbReference type="EC" id="2.7.1.2"/>
    </reaction>
</comment>
<evidence type="ECO:0000256" key="1">
    <source>
        <dbReference type="ARBA" id="ARBA00022490"/>
    </source>
</evidence>
<keyword evidence="5 7" id="KW-0067">ATP-binding</keyword>
<dbReference type="Gene3D" id="3.30.420.40">
    <property type="match status" value="1"/>
</dbReference>
<keyword evidence="1 7" id="KW-0963">Cytoplasm</keyword>
<feature type="binding site" evidence="7">
    <location>
        <begin position="11"/>
        <end position="16"/>
    </location>
    <ligand>
        <name>ATP</name>
        <dbReference type="ChEBI" id="CHEBI:30616"/>
    </ligand>
</feature>
<comment type="caution">
    <text evidence="9">The sequence shown here is derived from an EMBL/GenBank/DDBJ whole genome shotgun (WGS) entry which is preliminary data.</text>
</comment>
<dbReference type="PANTHER" id="PTHR47690:SF1">
    <property type="entry name" value="GLUCOKINASE"/>
    <property type="match status" value="1"/>
</dbReference>
<dbReference type="PANTHER" id="PTHR47690">
    <property type="entry name" value="GLUCOKINASE"/>
    <property type="match status" value="1"/>
</dbReference>
<dbReference type="NCBIfam" id="TIGR00749">
    <property type="entry name" value="glk"/>
    <property type="match status" value="1"/>
</dbReference>
<keyword evidence="6 7" id="KW-0324">Glycolysis</keyword>
<dbReference type="Proteomes" id="UP000480684">
    <property type="component" value="Unassembled WGS sequence"/>
</dbReference>
<dbReference type="InterPro" id="IPR043129">
    <property type="entry name" value="ATPase_NBD"/>
</dbReference>
<dbReference type="EMBL" id="JAAIYP010000033">
    <property type="protein sequence ID" value="NFV79692.1"/>
    <property type="molecule type" value="Genomic_DNA"/>
</dbReference>
<dbReference type="GO" id="GO:0005536">
    <property type="term" value="F:D-glucose binding"/>
    <property type="evidence" value="ECO:0007669"/>
    <property type="project" value="InterPro"/>
</dbReference>
<keyword evidence="2 7" id="KW-0808">Transferase</keyword>
<sequence length="321" mass="33690">MRERFMVALIADIGGTHARFALVEGAAVSEPVVMRCAEHAGPAEAAAAFLAAHGGGVRPDRAAFAVASPITGDVVDLTNSAWHFSIEAVRQTLGLERLEVVNDFTAVALSVRHLEAEHLLKIGAGVAVSGCPVAVLGPGTGLGVSAVVPDRQGRWTALATEGGHVTLAATNAQEDAVLEWLRRRFDHVSAERVLSGPGLVNLYQALAGLRGVHPVYGTPDAISQRGLDGSCPLCRDALEMFFAILGTVAGNLALTVGARGGVYVAGGILPRMRDAFAQSAFRHRFEDKGRFRDYLGPIPTWLVVHPQPAFAGLAGLVNEAD</sequence>
<gene>
    <name evidence="7 9" type="primary">glk</name>
    <name evidence="9" type="ORF">G4223_06170</name>
</gene>
<comment type="similarity">
    <text evidence="7 8">Belongs to the bacterial glucokinase family.</text>
</comment>
<dbReference type="EC" id="2.7.1.2" evidence="7"/>